<feature type="compositionally biased region" description="Basic residues" evidence="1">
    <location>
        <begin position="62"/>
        <end position="76"/>
    </location>
</feature>
<name>A0AAV4VNQ5_CAEEX</name>
<evidence type="ECO:0000313" key="3">
    <source>
        <dbReference type="Proteomes" id="UP001054945"/>
    </source>
</evidence>
<gene>
    <name evidence="2" type="ORF">CEXT_286491</name>
</gene>
<evidence type="ECO:0000313" key="2">
    <source>
        <dbReference type="EMBL" id="GIY71429.1"/>
    </source>
</evidence>
<proteinExistence type="predicted"/>
<organism evidence="2 3">
    <name type="scientific">Caerostris extrusa</name>
    <name type="common">Bark spider</name>
    <name type="synonym">Caerostris bankana</name>
    <dbReference type="NCBI Taxonomy" id="172846"/>
    <lineage>
        <taxon>Eukaryota</taxon>
        <taxon>Metazoa</taxon>
        <taxon>Ecdysozoa</taxon>
        <taxon>Arthropoda</taxon>
        <taxon>Chelicerata</taxon>
        <taxon>Arachnida</taxon>
        <taxon>Araneae</taxon>
        <taxon>Araneomorphae</taxon>
        <taxon>Entelegynae</taxon>
        <taxon>Araneoidea</taxon>
        <taxon>Araneidae</taxon>
        <taxon>Caerostris</taxon>
    </lineage>
</organism>
<comment type="caution">
    <text evidence="2">The sequence shown here is derived from an EMBL/GenBank/DDBJ whole genome shotgun (WGS) entry which is preliminary data.</text>
</comment>
<keyword evidence="3" id="KW-1185">Reference proteome</keyword>
<reference evidence="2 3" key="1">
    <citation type="submission" date="2021-06" db="EMBL/GenBank/DDBJ databases">
        <title>Caerostris extrusa draft genome.</title>
        <authorList>
            <person name="Kono N."/>
            <person name="Arakawa K."/>
        </authorList>
    </citation>
    <scope>NUCLEOTIDE SEQUENCE [LARGE SCALE GENOMIC DNA]</scope>
</reference>
<accession>A0AAV4VNQ5</accession>
<sequence>MSSSLAGSCTEEGGMKSGIKKGGERMESGQFSPVLGSWRGRRKEEDSCQKEFRVEFSSRREKEKKKKGKKKRGRKHFPSDRIVDFQGQSLRFPSVVMVVSGSLSHL</sequence>
<feature type="region of interest" description="Disordered" evidence="1">
    <location>
        <begin position="1"/>
        <end position="80"/>
    </location>
</feature>
<dbReference type="AlphaFoldDB" id="A0AAV4VNQ5"/>
<feature type="compositionally biased region" description="Basic and acidic residues" evidence="1">
    <location>
        <begin position="42"/>
        <end position="61"/>
    </location>
</feature>
<dbReference type="EMBL" id="BPLR01014806">
    <property type="protein sequence ID" value="GIY71429.1"/>
    <property type="molecule type" value="Genomic_DNA"/>
</dbReference>
<evidence type="ECO:0000256" key="1">
    <source>
        <dbReference type="SAM" id="MobiDB-lite"/>
    </source>
</evidence>
<protein>
    <submittedName>
        <fullName evidence="2">Uncharacterized protein</fullName>
    </submittedName>
</protein>
<dbReference type="Proteomes" id="UP001054945">
    <property type="component" value="Unassembled WGS sequence"/>
</dbReference>